<dbReference type="InterPro" id="IPR044855">
    <property type="entry name" value="CoA-Trfase_III_dom3_sf"/>
</dbReference>
<dbReference type="Proteomes" id="UP001500610">
    <property type="component" value="Unassembled WGS sequence"/>
</dbReference>
<keyword evidence="1 2" id="KW-0808">Transferase</keyword>
<accession>A0ABP9IPH5</accession>
<comment type="caution">
    <text evidence="2">The sequence shown here is derived from an EMBL/GenBank/DDBJ whole genome shotgun (WGS) entry which is preliminary data.</text>
</comment>
<evidence type="ECO:0000256" key="1">
    <source>
        <dbReference type="ARBA" id="ARBA00022679"/>
    </source>
</evidence>
<dbReference type="Gene3D" id="3.30.1540.10">
    <property type="entry name" value="formyl-coa transferase, domain 3"/>
    <property type="match status" value="1"/>
</dbReference>
<dbReference type="InterPro" id="IPR023606">
    <property type="entry name" value="CoA-Trfase_III_dom_1_sf"/>
</dbReference>
<dbReference type="EMBL" id="BAABIV010000028">
    <property type="protein sequence ID" value="GAA5003849.1"/>
    <property type="molecule type" value="Genomic_DNA"/>
</dbReference>
<dbReference type="InterPro" id="IPR003673">
    <property type="entry name" value="CoA-Trfase_fam_III"/>
</dbReference>
<dbReference type="RefSeq" id="WP_226026916.1">
    <property type="nucleotide sequence ID" value="NZ_BAABIV010000028.1"/>
</dbReference>
<gene>
    <name evidence="2" type="ORF">GCM10023257_56160</name>
</gene>
<name>A0ABP9IPH5_9ACTN</name>
<keyword evidence="3" id="KW-1185">Reference proteome</keyword>
<dbReference type="GO" id="GO:0016740">
    <property type="term" value="F:transferase activity"/>
    <property type="evidence" value="ECO:0007669"/>
    <property type="project" value="UniProtKB-KW"/>
</dbReference>
<dbReference type="SUPFAM" id="SSF89796">
    <property type="entry name" value="CoA-transferase family III (CaiB/BaiF)"/>
    <property type="match status" value="1"/>
</dbReference>
<protein>
    <submittedName>
        <fullName evidence="2">CoA transferase</fullName>
    </submittedName>
</protein>
<dbReference type="InterPro" id="IPR050483">
    <property type="entry name" value="CoA-transferase_III_domain"/>
</dbReference>
<sequence>MSDNATSRPGPLQGVRVIDFGWVLAGPYATMLLSYLGAEVIKVESRRRVDEQRIAHRAGLSEEVEASSNFLEVNLGKGSVSLNIATPEGAELARRLVATADVAIENMRPGVMDRLGLGYDALSEVKPDLIMVSISGWGATGPLRDYTAYAPCFSSYSGLAHLTGYADGEPGTGTSSNDARAGTAAAFAILMALNIRERTGEGQYIDLAASLALNALVGDSVLEYAMTGESPARDGNRDRLMAPHNVYRCKGEDRWISIAVGDDTEWAKLRETMGDPPWAADETFATAAGRRAEEDRLDALLEEWTLQYEPMELTELLQSRGVAAMPSFSAEELFNSPHLVERGAVTEVAHPVLGRRQAVSPPWKLSETPASIRSTAPLLGQSNDEVFGRLLGLPAEEIERLKKAKVIY</sequence>
<dbReference type="PANTHER" id="PTHR48207:SF3">
    <property type="entry name" value="SUCCINATE--HYDROXYMETHYLGLUTARATE COA-TRANSFERASE"/>
    <property type="match status" value="1"/>
</dbReference>
<evidence type="ECO:0000313" key="2">
    <source>
        <dbReference type="EMBL" id="GAA5003849.1"/>
    </source>
</evidence>
<dbReference type="Pfam" id="PF02515">
    <property type="entry name" value="CoA_transf_3"/>
    <property type="match status" value="1"/>
</dbReference>
<dbReference type="PANTHER" id="PTHR48207">
    <property type="entry name" value="SUCCINATE--HYDROXYMETHYLGLUTARATE COA-TRANSFERASE"/>
    <property type="match status" value="1"/>
</dbReference>
<evidence type="ECO:0000313" key="3">
    <source>
        <dbReference type="Proteomes" id="UP001500610"/>
    </source>
</evidence>
<dbReference type="Gene3D" id="3.40.50.10540">
    <property type="entry name" value="Crotonobetainyl-coa:carnitine coa-transferase, domain 1"/>
    <property type="match status" value="1"/>
</dbReference>
<proteinExistence type="predicted"/>
<organism evidence="2 3">
    <name type="scientific">Streptomyces hyderabadensis</name>
    <dbReference type="NCBI Taxonomy" id="598549"/>
    <lineage>
        <taxon>Bacteria</taxon>
        <taxon>Bacillati</taxon>
        <taxon>Actinomycetota</taxon>
        <taxon>Actinomycetes</taxon>
        <taxon>Kitasatosporales</taxon>
        <taxon>Streptomycetaceae</taxon>
        <taxon>Streptomyces</taxon>
    </lineage>
</organism>
<reference evidence="3" key="1">
    <citation type="journal article" date="2019" name="Int. J. Syst. Evol. Microbiol.">
        <title>The Global Catalogue of Microorganisms (GCM) 10K type strain sequencing project: providing services to taxonomists for standard genome sequencing and annotation.</title>
        <authorList>
            <consortium name="The Broad Institute Genomics Platform"/>
            <consortium name="The Broad Institute Genome Sequencing Center for Infectious Disease"/>
            <person name="Wu L."/>
            <person name="Ma J."/>
        </authorList>
    </citation>
    <scope>NUCLEOTIDE SEQUENCE [LARGE SCALE GENOMIC DNA]</scope>
    <source>
        <strain evidence="3">JCM 17657</strain>
    </source>
</reference>